<keyword evidence="3 12" id="KW-0919">Taste</keyword>
<feature type="transmembrane region" description="Helical" evidence="13">
    <location>
        <begin position="88"/>
        <end position="109"/>
    </location>
</feature>
<dbReference type="Gene3D" id="1.20.1070.10">
    <property type="entry name" value="Rhodopsin 7-helix transmembrane proteins"/>
    <property type="match status" value="1"/>
</dbReference>
<keyword evidence="15" id="KW-1185">Reference proteome</keyword>
<sequence>NVTTYNAVAMAIITLQTFAGMWINAFIVSVLCVSWVKKRSFNTNEKILLLLGCSRFWYSCITWVFTFLENIYPLCLYVSPTLQTLFGIQSLFNFSNLWVSAFLFVFYCIKIANFRNTFFIYLKVRIDKIVPWLMLASVLLSLSYGIYVFEVMDEVVCEKINCTTPGNFRKQRMGINEYIFTLFFLSGFSYAIAFIAVICSALLLLFSLWKHKCKMQTKSAKNVSVDAHIKAVKSIISFLLIYSINFVCLILSLVYRVKEGSGVPYFISLLQHAFPSVHSIILVFSNPKLEKILLRTL</sequence>
<dbReference type="EMBL" id="KL217787">
    <property type="protein sequence ID" value="KFO98493.1"/>
    <property type="molecule type" value="Genomic_DNA"/>
</dbReference>
<reference evidence="14 15" key="1">
    <citation type="submission" date="2014-04" db="EMBL/GenBank/DDBJ databases">
        <title>Genome evolution of avian class.</title>
        <authorList>
            <person name="Zhang G."/>
            <person name="Li C."/>
        </authorList>
    </citation>
    <scope>NUCLEOTIDE SEQUENCE [LARGE SCALE GENOMIC DNA]</scope>
    <source>
        <strain evidence="14">BGI_N300</strain>
    </source>
</reference>
<evidence type="ECO:0000256" key="13">
    <source>
        <dbReference type="SAM" id="Phobius"/>
    </source>
</evidence>
<evidence type="ECO:0000256" key="4">
    <source>
        <dbReference type="ARBA" id="ARBA00022606"/>
    </source>
</evidence>
<evidence type="ECO:0000256" key="11">
    <source>
        <dbReference type="RuleBase" id="RU004423"/>
    </source>
</evidence>
<dbReference type="InterPro" id="IPR007960">
    <property type="entry name" value="TAS2R"/>
</dbReference>
<comment type="similarity">
    <text evidence="2 11">Belongs to the G-protein coupled receptor T2R family.</text>
</comment>
<evidence type="ECO:0000256" key="7">
    <source>
        <dbReference type="ARBA" id="ARBA00023040"/>
    </source>
</evidence>
<keyword evidence="4 12" id="KW-0716">Sensory transduction</keyword>
<keyword evidence="8 12" id="KW-0472">Membrane</keyword>
<gene>
    <name evidence="14" type="ORF">N300_10363</name>
</gene>
<keyword evidence="5 12" id="KW-0812">Transmembrane</keyword>
<evidence type="ECO:0000256" key="12">
    <source>
        <dbReference type="RuleBase" id="RU004424"/>
    </source>
</evidence>
<dbReference type="CDD" id="cd13950">
    <property type="entry name" value="7tm_TAS2R"/>
    <property type="match status" value="1"/>
</dbReference>
<keyword evidence="9 12" id="KW-0675">Receptor</keyword>
<evidence type="ECO:0000256" key="10">
    <source>
        <dbReference type="ARBA" id="ARBA00023224"/>
    </source>
</evidence>
<protein>
    <recommendedName>
        <fullName evidence="12">Taste receptor type 2</fullName>
    </recommendedName>
</protein>
<accession>A0A091HQD6</accession>
<feature type="non-terminal residue" evidence="14">
    <location>
        <position position="1"/>
    </location>
</feature>
<dbReference type="GO" id="GO:0004930">
    <property type="term" value="F:G protein-coupled receptor activity"/>
    <property type="evidence" value="ECO:0007669"/>
    <property type="project" value="UniProtKB-KW"/>
</dbReference>
<keyword evidence="6 13" id="KW-1133">Transmembrane helix</keyword>
<comment type="subcellular location">
    <subcellularLocation>
        <location evidence="1 12">Membrane</location>
        <topology evidence="1 12">Multi-pass membrane protein</topology>
    </subcellularLocation>
</comment>
<feature type="transmembrane region" description="Helical" evidence="13">
    <location>
        <begin position="129"/>
        <end position="149"/>
    </location>
</feature>
<evidence type="ECO:0000313" key="14">
    <source>
        <dbReference type="EMBL" id="KFO98493.1"/>
    </source>
</evidence>
<dbReference type="GO" id="GO:0016020">
    <property type="term" value="C:membrane"/>
    <property type="evidence" value="ECO:0007669"/>
    <property type="project" value="UniProtKB-SubCell"/>
</dbReference>
<dbReference type="Proteomes" id="UP000054308">
    <property type="component" value="Unassembled WGS sequence"/>
</dbReference>
<feature type="transmembrane region" description="Helical" evidence="13">
    <location>
        <begin position="48"/>
        <end position="68"/>
    </location>
</feature>
<dbReference type="PANTHER" id="PTHR11394">
    <property type="entry name" value="TASTE RECEPTOR TYPE 2"/>
    <property type="match status" value="1"/>
</dbReference>
<evidence type="ECO:0000256" key="9">
    <source>
        <dbReference type="ARBA" id="ARBA00023170"/>
    </source>
</evidence>
<keyword evidence="10 12" id="KW-0807">Transducer</keyword>
<dbReference type="PANTHER" id="PTHR11394:SF47">
    <property type="entry name" value="TASTE RECEPTOR TYPE 2 MEMBER 40"/>
    <property type="match status" value="1"/>
</dbReference>
<feature type="transmembrane region" description="Helical" evidence="13">
    <location>
        <begin position="178"/>
        <end position="209"/>
    </location>
</feature>
<feature type="transmembrane region" description="Helical" evidence="13">
    <location>
        <begin position="235"/>
        <end position="257"/>
    </location>
</feature>
<dbReference type="FunFam" id="1.20.1070.10:FF:000055">
    <property type="entry name" value="Taste receptor type 2"/>
    <property type="match status" value="1"/>
</dbReference>
<evidence type="ECO:0000256" key="8">
    <source>
        <dbReference type="ARBA" id="ARBA00023136"/>
    </source>
</evidence>
<keyword evidence="7 12" id="KW-0297">G-protein coupled receptor</keyword>
<evidence type="ECO:0000256" key="3">
    <source>
        <dbReference type="ARBA" id="ARBA00022480"/>
    </source>
</evidence>
<dbReference type="AlphaFoldDB" id="A0A091HQD6"/>
<evidence type="ECO:0000256" key="6">
    <source>
        <dbReference type="ARBA" id="ARBA00022989"/>
    </source>
</evidence>
<name>A0A091HQD6_CALAN</name>
<dbReference type="Pfam" id="PF05296">
    <property type="entry name" value="TAS2R"/>
    <property type="match status" value="1"/>
</dbReference>
<proteinExistence type="inferred from homology"/>
<organism evidence="14 15">
    <name type="scientific">Calypte anna</name>
    <name type="common">Anna's hummingbird</name>
    <name type="synonym">Archilochus anna</name>
    <dbReference type="NCBI Taxonomy" id="9244"/>
    <lineage>
        <taxon>Eukaryota</taxon>
        <taxon>Metazoa</taxon>
        <taxon>Chordata</taxon>
        <taxon>Craniata</taxon>
        <taxon>Vertebrata</taxon>
        <taxon>Euteleostomi</taxon>
        <taxon>Archelosauria</taxon>
        <taxon>Archosauria</taxon>
        <taxon>Dinosauria</taxon>
        <taxon>Saurischia</taxon>
        <taxon>Theropoda</taxon>
        <taxon>Coelurosauria</taxon>
        <taxon>Aves</taxon>
        <taxon>Neognathae</taxon>
        <taxon>Neoaves</taxon>
        <taxon>Strisores</taxon>
        <taxon>Apodiformes</taxon>
        <taxon>Trochilidae</taxon>
        <taxon>Calypte</taxon>
    </lineage>
</organism>
<evidence type="ECO:0000313" key="15">
    <source>
        <dbReference type="Proteomes" id="UP000054308"/>
    </source>
</evidence>
<dbReference type="GO" id="GO:0033038">
    <property type="term" value="F:bitter taste receptor activity"/>
    <property type="evidence" value="ECO:0007669"/>
    <property type="project" value="InterPro"/>
</dbReference>
<evidence type="ECO:0000256" key="1">
    <source>
        <dbReference type="ARBA" id="ARBA00004141"/>
    </source>
</evidence>
<feature type="transmembrane region" description="Helical" evidence="13">
    <location>
        <begin position="263"/>
        <end position="285"/>
    </location>
</feature>
<dbReference type="SUPFAM" id="SSF81321">
    <property type="entry name" value="Family A G protein-coupled receptor-like"/>
    <property type="match status" value="1"/>
</dbReference>
<feature type="non-terminal residue" evidence="14">
    <location>
        <position position="297"/>
    </location>
</feature>
<evidence type="ECO:0000256" key="5">
    <source>
        <dbReference type="ARBA" id="ARBA00022692"/>
    </source>
</evidence>
<evidence type="ECO:0000256" key="2">
    <source>
        <dbReference type="ARBA" id="ARBA00007376"/>
    </source>
</evidence>
<feature type="transmembrane region" description="Helical" evidence="13">
    <location>
        <begin position="12"/>
        <end position="36"/>
    </location>
</feature>